<evidence type="ECO:0000313" key="3">
    <source>
        <dbReference type="EMBL" id="HGH60348.1"/>
    </source>
</evidence>
<proteinExistence type="predicted"/>
<dbReference type="EMBL" id="DTGT01000109">
    <property type="protein sequence ID" value="HGH60348.1"/>
    <property type="molecule type" value="Genomic_DNA"/>
</dbReference>
<feature type="region of interest" description="Disordered" evidence="1">
    <location>
        <begin position="108"/>
        <end position="127"/>
    </location>
</feature>
<name>A0A7C4AQX9_9BACT</name>
<evidence type="ECO:0000256" key="1">
    <source>
        <dbReference type="SAM" id="MobiDB-lite"/>
    </source>
</evidence>
<evidence type="ECO:0000256" key="2">
    <source>
        <dbReference type="SAM" id="SignalP"/>
    </source>
</evidence>
<evidence type="ECO:0008006" key="4">
    <source>
        <dbReference type="Google" id="ProtNLM"/>
    </source>
</evidence>
<keyword evidence="2" id="KW-0732">Signal</keyword>
<comment type="caution">
    <text evidence="3">The sequence shown here is derived from an EMBL/GenBank/DDBJ whole genome shotgun (WGS) entry which is preliminary data.</text>
</comment>
<dbReference type="AlphaFoldDB" id="A0A7C4AQX9"/>
<protein>
    <recommendedName>
        <fullName evidence="4">Pilus assembly protein PilP</fullName>
    </recommendedName>
</protein>
<dbReference type="PROSITE" id="PS51257">
    <property type="entry name" value="PROKAR_LIPOPROTEIN"/>
    <property type="match status" value="1"/>
</dbReference>
<organism evidence="3">
    <name type="scientific">Desulfomonile tiedjei</name>
    <dbReference type="NCBI Taxonomy" id="2358"/>
    <lineage>
        <taxon>Bacteria</taxon>
        <taxon>Pseudomonadati</taxon>
        <taxon>Thermodesulfobacteriota</taxon>
        <taxon>Desulfomonilia</taxon>
        <taxon>Desulfomonilales</taxon>
        <taxon>Desulfomonilaceae</taxon>
        <taxon>Desulfomonile</taxon>
    </lineage>
</organism>
<accession>A0A7C4AQX9</accession>
<reference evidence="3" key="1">
    <citation type="journal article" date="2020" name="mSystems">
        <title>Genome- and Community-Level Interaction Insights into Carbon Utilization and Element Cycling Functions of Hydrothermarchaeota in Hydrothermal Sediment.</title>
        <authorList>
            <person name="Zhou Z."/>
            <person name="Liu Y."/>
            <person name="Xu W."/>
            <person name="Pan J."/>
            <person name="Luo Z.H."/>
            <person name="Li M."/>
        </authorList>
    </citation>
    <scope>NUCLEOTIDE SEQUENCE [LARGE SCALE GENOMIC DNA]</scope>
    <source>
        <strain evidence="3">SpSt-769</strain>
    </source>
</reference>
<feature type="signal peptide" evidence="2">
    <location>
        <begin position="1"/>
        <end position="28"/>
    </location>
</feature>
<feature type="chain" id="PRO_5028108582" description="Pilus assembly protein PilP" evidence="2">
    <location>
        <begin position="29"/>
        <end position="235"/>
    </location>
</feature>
<sequence>MANRFSPIPLTMLVAAAVLPMLASGCHEADVAIDFIVGKRSAAELLASDASPLGRLFAATKGHAKLPSGVQIVSRSNASQLWEPRRRPTPSGDEDVIVVRSDALPEVDPSLQQKTTAGKPEAGQRPRGINFDFTFPRDPFMPPSEAVLPTECLPSMPLCRYDYTQLKLRGLIRLADGQYKGMVEDPEGRGFFITPGVQIRGATVTQVTAEGVIIYIHKTKKVDWLRIEGREAKGY</sequence>
<gene>
    <name evidence="3" type="ORF">ENV54_03500</name>
</gene>